<proteinExistence type="predicted"/>
<dbReference type="RefSeq" id="WP_073429173.1">
    <property type="nucleotide sequence ID" value="NZ_CADFGY010000051.1"/>
</dbReference>
<dbReference type="InterPro" id="IPR021234">
    <property type="entry name" value="DUF2827"/>
</dbReference>
<name>A0A1M6PK12_9BURK</name>
<dbReference type="EMBL" id="FRAB01000013">
    <property type="protein sequence ID" value="SHK08316.1"/>
    <property type="molecule type" value="Genomic_DNA"/>
</dbReference>
<organism evidence="1 2">
    <name type="scientific">Paraburkholderia terricola</name>
    <dbReference type="NCBI Taxonomy" id="169427"/>
    <lineage>
        <taxon>Bacteria</taxon>
        <taxon>Pseudomonadati</taxon>
        <taxon>Pseudomonadota</taxon>
        <taxon>Betaproteobacteria</taxon>
        <taxon>Burkholderiales</taxon>
        <taxon>Burkholderiaceae</taxon>
        <taxon>Paraburkholderia</taxon>
    </lineage>
</organism>
<dbReference type="Proteomes" id="UP000184395">
    <property type="component" value="Unassembled WGS sequence"/>
</dbReference>
<dbReference type="OrthoDB" id="1627328at2"/>
<reference evidence="1 2" key="1">
    <citation type="submission" date="2016-11" db="EMBL/GenBank/DDBJ databases">
        <authorList>
            <person name="Jaros S."/>
            <person name="Januszkiewicz K."/>
            <person name="Wedrychowicz H."/>
        </authorList>
    </citation>
    <scope>NUCLEOTIDE SEQUENCE [LARGE SCALE GENOMIC DNA]</scope>
    <source>
        <strain evidence="1 2">LMG 20594</strain>
    </source>
</reference>
<evidence type="ECO:0000313" key="2">
    <source>
        <dbReference type="Proteomes" id="UP000184395"/>
    </source>
</evidence>
<protein>
    <recommendedName>
        <fullName evidence="3">DUF2827 domain-containing protein</fullName>
    </recommendedName>
</protein>
<dbReference type="AlphaFoldDB" id="A0A1M6PK12"/>
<dbReference type="STRING" id="169427.SAMN05192548_101321"/>
<accession>A0A1M6PK12</accession>
<gene>
    <name evidence="1" type="ORF">SAMN05192548_101321</name>
</gene>
<sequence length="374" mass="41943">MLNGKRLKVGVTIYLRAGQQSIWENGIFQNCYFLTMLLKRSPLIEDVYLVNGGDGSPNEASQFLALAPVPLIDLEAARERLDVIIELSAQLNPDWARDFRARGGHVIGMRVANDYVIDIERMMFDLPHGMLVSGTPYSAIWTLPAFERTCASYYASALRAPVRAMQHLWSPALLERSMAGAQAAPAFGYVPGGRRWRLAILEPNICMVKTSQLPMLIADQAYRQEPAMIDYLRVYNTLHLKGDTQFVGFARSLDLVRHGRATFEPRLPVYEIMTQQADALISHHWENAQNYVYYEALYGGYPLIHNSTLLGGCGYRYTDFDCEDGALALRQAFAAHDASLADYRSAARAFLATLDPESERNVELYTAAIGDLYP</sequence>
<evidence type="ECO:0000313" key="1">
    <source>
        <dbReference type="EMBL" id="SHK08316.1"/>
    </source>
</evidence>
<evidence type="ECO:0008006" key="3">
    <source>
        <dbReference type="Google" id="ProtNLM"/>
    </source>
</evidence>
<dbReference type="Pfam" id="PF10933">
    <property type="entry name" value="DUF2827"/>
    <property type="match status" value="1"/>
</dbReference>